<evidence type="ECO:0000256" key="1">
    <source>
        <dbReference type="SAM" id="MobiDB-lite"/>
    </source>
</evidence>
<proteinExistence type="predicted"/>
<protein>
    <submittedName>
        <fullName evidence="4">Putative cytoplasmic protein</fullName>
    </submittedName>
</protein>
<dbReference type="EMBL" id="CP009515">
    <property type="protein sequence ID" value="AKB74648.1"/>
    <property type="molecule type" value="Genomic_DNA"/>
</dbReference>
<dbReference type="RefSeq" id="WP_198143878.1">
    <property type="nucleotide sequence ID" value="NZ_CP009515.1"/>
</dbReference>
<feature type="domain" description="YhcG N-terminal" evidence="3">
    <location>
        <begin position="45"/>
        <end position="181"/>
    </location>
</feature>
<feature type="domain" description="YhcG PDDEXK nuclease" evidence="2">
    <location>
        <begin position="203"/>
        <end position="358"/>
    </location>
</feature>
<dbReference type="InterPro" id="IPR053148">
    <property type="entry name" value="PD-DEXK-like_domain"/>
</dbReference>
<dbReference type="InterPro" id="IPR009362">
    <property type="entry name" value="YhcG_C"/>
</dbReference>
<reference evidence="4 5" key="1">
    <citation type="submission" date="2014-07" db="EMBL/GenBank/DDBJ databases">
        <title>Methanogenic archaea and the global carbon cycle.</title>
        <authorList>
            <person name="Henriksen J.R."/>
            <person name="Luke J."/>
            <person name="Reinhart S."/>
            <person name="Benedict M.N."/>
            <person name="Youngblut N.D."/>
            <person name="Metcalf M.E."/>
            <person name="Whitaker R.J."/>
            <person name="Metcalf W.W."/>
        </authorList>
    </citation>
    <scope>NUCLEOTIDE SEQUENCE [LARGE SCALE GENOMIC DNA]</scope>
    <source>
        <strain evidence="4 5">Z-7289</strain>
    </source>
</reference>
<dbReference type="PANTHER" id="PTHR30547:SF0">
    <property type="entry name" value="BLR8175 PROTEIN"/>
    <property type="match status" value="1"/>
</dbReference>
<evidence type="ECO:0000313" key="4">
    <source>
        <dbReference type="EMBL" id="AKB74648.1"/>
    </source>
</evidence>
<feature type="compositionally biased region" description="Basic and acidic residues" evidence="1">
    <location>
        <begin position="1"/>
        <end position="24"/>
    </location>
</feature>
<feature type="region of interest" description="Disordered" evidence="1">
    <location>
        <begin position="1"/>
        <end position="30"/>
    </location>
</feature>
<dbReference type="Pfam" id="PF17761">
    <property type="entry name" value="DUF1016_N"/>
    <property type="match status" value="1"/>
</dbReference>
<name>A0A0E3S6L7_9EURY</name>
<dbReference type="GeneID" id="24806137"/>
<dbReference type="PATRIC" id="fig|1434111.4.peg.1821"/>
<dbReference type="InterPro" id="IPR041527">
    <property type="entry name" value="YhcG_N"/>
</dbReference>
<accession>A0A0E3S6L7</accession>
<dbReference type="STRING" id="1434111.MSLAZ_1387"/>
<keyword evidence="5" id="KW-1185">Reference proteome</keyword>
<gene>
    <name evidence="4" type="ORF">MSLAZ_1387</name>
</gene>
<dbReference type="GO" id="GO:0003676">
    <property type="term" value="F:nucleic acid binding"/>
    <property type="evidence" value="ECO:0007669"/>
    <property type="project" value="InterPro"/>
</dbReference>
<dbReference type="InterPro" id="IPR011856">
    <property type="entry name" value="tRNA_endonuc-like_dom_sf"/>
</dbReference>
<dbReference type="KEGG" id="mls:MSLAZ_1387"/>
<evidence type="ECO:0000259" key="3">
    <source>
        <dbReference type="Pfam" id="PF17761"/>
    </source>
</evidence>
<dbReference type="AlphaFoldDB" id="A0A0E3S6L7"/>
<dbReference type="PANTHER" id="PTHR30547">
    <property type="entry name" value="UNCHARACTERIZED PROTEIN YHCG-RELATED"/>
    <property type="match status" value="1"/>
</dbReference>
<dbReference type="HOGENOM" id="CLU_046640_0_1_2"/>
<sequence>MANKTGDDGKPDGRVNLGSRREEAMFPAAPPLSDLPEDYAEALNEIKSRIQQERLRVLLAANSAMTLLYWDIGQMILKKQSQAGWGAKIIDRLAKDLREAFPDMKGFSSRNLKYMRAFAEAWQDPSIVQQLAAQIPWFHNCLLLGKIKDQATREWYIHRTIENGWSRNILSLQIESGLHERQGKAITNFKKILPPEDSDMATQVFKDPYLFDFLGTADLRRERELEQALVDHIQHFLLELGAGFAFVGRQVPLEVAGHDFLIDLLFYHLKLRCFVVIELKAVPFDPSFIGQLNFYLSAVDDLLRHPDDKPAIGLLLCRTRDKLVVEYALRDLNKPIGVAEWETQIVKELPKELKSSLPTIEELEKELNEYEKGGKEQ</sequence>
<organism evidence="4 5">
    <name type="scientific">Methanosarcina lacustris Z-7289</name>
    <dbReference type="NCBI Taxonomy" id="1434111"/>
    <lineage>
        <taxon>Archaea</taxon>
        <taxon>Methanobacteriati</taxon>
        <taxon>Methanobacteriota</taxon>
        <taxon>Stenosarchaea group</taxon>
        <taxon>Methanomicrobia</taxon>
        <taxon>Methanosarcinales</taxon>
        <taxon>Methanosarcinaceae</taxon>
        <taxon>Methanosarcina</taxon>
    </lineage>
</organism>
<dbReference type="Gene3D" id="3.40.1350.10">
    <property type="match status" value="1"/>
</dbReference>
<evidence type="ECO:0000313" key="5">
    <source>
        <dbReference type="Proteomes" id="UP000033072"/>
    </source>
</evidence>
<evidence type="ECO:0000259" key="2">
    <source>
        <dbReference type="Pfam" id="PF06250"/>
    </source>
</evidence>
<dbReference type="Pfam" id="PF06250">
    <property type="entry name" value="YhcG_C"/>
    <property type="match status" value="1"/>
</dbReference>
<dbReference type="OrthoDB" id="359256at2157"/>
<dbReference type="Proteomes" id="UP000033072">
    <property type="component" value="Chromosome"/>
</dbReference>